<protein>
    <submittedName>
        <fullName evidence="1">Uncharacterized protein</fullName>
    </submittedName>
</protein>
<organism evidence="1 2">
    <name type="scientific">Cichorium intybus</name>
    <name type="common">Chicory</name>
    <dbReference type="NCBI Taxonomy" id="13427"/>
    <lineage>
        <taxon>Eukaryota</taxon>
        <taxon>Viridiplantae</taxon>
        <taxon>Streptophyta</taxon>
        <taxon>Embryophyta</taxon>
        <taxon>Tracheophyta</taxon>
        <taxon>Spermatophyta</taxon>
        <taxon>Magnoliopsida</taxon>
        <taxon>eudicotyledons</taxon>
        <taxon>Gunneridae</taxon>
        <taxon>Pentapetalae</taxon>
        <taxon>asterids</taxon>
        <taxon>campanulids</taxon>
        <taxon>Asterales</taxon>
        <taxon>Asteraceae</taxon>
        <taxon>Cichorioideae</taxon>
        <taxon>Cichorieae</taxon>
        <taxon>Cichoriinae</taxon>
        <taxon>Cichorium</taxon>
    </lineage>
</organism>
<name>A0ACB9F145_CICIN</name>
<comment type="caution">
    <text evidence="1">The sequence shown here is derived from an EMBL/GenBank/DDBJ whole genome shotgun (WGS) entry which is preliminary data.</text>
</comment>
<evidence type="ECO:0000313" key="2">
    <source>
        <dbReference type="Proteomes" id="UP001055811"/>
    </source>
</evidence>
<keyword evidence="2" id="KW-1185">Reference proteome</keyword>
<proteinExistence type="predicted"/>
<sequence>MANAIELEVTSSVRPKPKHVEPEARPLSLEFLLFRTFQAHFLERRHIHTHSPLYSATLFSLSKVLKSGAS</sequence>
<dbReference type="EMBL" id="CM042011">
    <property type="protein sequence ID" value="KAI3764600.1"/>
    <property type="molecule type" value="Genomic_DNA"/>
</dbReference>
<accession>A0ACB9F145</accession>
<reference evidence="1 2" key="2">
    <citation type="journal article" date="2022" name="Mol. Ecol. Resour.">
        <title>The genomes of chicory, endive, great burdock and yacon provide insights into Asteraceae paleo-polyploidization history and plant inulin production.</title>
        <authorList>
            <person name="Fan W."/>
            <person name="Wang S."/>
            <person name="Wang H."/>
            <person name="Wang A."/>
            <person name="Jiang F."/>
            <person name="Liu H."/>
            <person name="Zhao H."/>
            <person name="Xu D."/>
            <person name="Zhang Y."/>
        </authorList>
    </citation>
    <scope>NUCLEOTIDE SEQUENCE [LARGE SCALE GENOMIC DNA]</scope>
    <source>
        <strain evidence="2">cv. Punajuju</strain>
        <tissue evidence="1">Leaves</tissue>
    </source>
</reference>
<evidence type="ECO:0000313" key="1">
    <source>
        <dbReference type="EMBL" id="KAI3764600.1"/>
    </source>
</evidence>
<dbReference type="Proteomes" id="UP001055811">
    <property type="component" value="Linkage Group LG03"/>
</dbReference>
<reference evidence="2" key="1">
    <citation type="journal article" date="2022" name="Mol. Ecol. Resour.">
        <title>The genomes of chicory, endive, great burdock and yacon provide insights into Asteraceae palaeo-polyploidization history and plant inulin production.</title>
        <authorList>
            <person name="Fan W."/>
            <person name="Wang S."/>
            <person name="Wang H."/>
            <person name="Wang A."/>
            <person name="Jiang F."/>
            <person name="Liu H."/>
            <person name="Zhao H."/>
            <person name="Xu D."/>
            <person name="Zhang Y."/>
        </authorList>
    </citation>
    <scope>NUCLEOTIDE SEQUENCE [LARGE SCALE GENOMIC DNA]</scope>
    <source>
        <strain evidence="2">cv. Punajuju</strain>
    </source>
</reference>
<gene>
    <name evidence="1" type="ORF">L2E82_14611</name>
</gene>